<dbReference type="NCBIfam" id="TIGR01443">
    <property type="entry name" value="intein_Cterm"/>
    <property type="match status" value="1"/>
</dbReference>
<dbReference type="InterPro" id="IPR003587">
    <property type="entry name" value="Hint_dom_N"/>
</dbReference>
<accession>A0ABX9IDJ8</accession>
<reference evidence="2 3" key="1">
    <citation type="journal article" date="2010" name="Syst. Appl. Microbiol.">
        <title>Four new species of Chryseobacterium from the rhizosphere of coastal sand dune plants, Chryseobacterium elymi sp. nov., Chryseobacterium hagamense sp. nov., Chryseobacterium lathyri sp. nov. and Chryseobacterium rhizosphaerae sp. nov.</title>
        <authorList>
            <person name="Cho S.H."/>
            <person name="Lee K.S."/>
            <person name="Shin D.S."/>
            <person name="Han J.H."/>
            <person name="Park K.S."/>
            <person name="Lee C.H."/>
            <person name="Park K.H."/>
            <person name="Kim S.B."/>
        </authorList>
    </citation>
    <scope>NUCLEOTIDE SEQUENCE [LARGE SCALE GENOMIC DNA]</scope>
    <source>
        <strain evidence="2 3">KCTC 22548</strain>
    </source>
</reference>
<dbReference type="PROSITE" id="PS50817">
    <property type="entry name" value="INTEIN_N_TER"/>
    <property type="match status" value="1"/>
</dbReference>
<dbReference type="NCBIfam" id="TIGR01445">
    <property type="entry name" value="intein_Nterm"/>
    <property type="match status" value="1"/>
</dbReference>
<evidence type="ECO:0000313" key="3">
    <source>
        <dbReference type="Proteomes" id="UP000256491"/>
    </source>
</evidence>
<dbReference type="Proteomes" id="UP000256491">
    <property type="component" value="Unassembled WGS sequence"/>
</dbReference>
<protein>
    <recommendedName>
        <fullName evidence="1">Hint domain-containing protein</fullName>
    </recommendedName>
</protein>
<dbReference type="InterPro" id="IPR006141">
    <property type="entry name" value="Intein_N"/>
</dbReference>
<organism evidence="2 3">
    <name type="scientific">Chryseobacterium rhizosphaerae</name>
    <dbReference type="NCBI Taxonomy" id="395937"/>
    <lineage>
        <taxon>Bacteria</taxon>
        <taxon>Pseudomonadati</taxon>
        <taxon>Bacteroidota</taxon>
        <taxon>Flavobacteriia</taxon>
        <taxon>Flavobacteriales</taxon>
        <taxon>Weeksellaceae</taxon>
        <taxon>Chryseobacterium group</taxon>
        <taxon>Chryseobacterium</taxon>
    </lineage>
</organism>
<comment type="caution">
    <text evidence="2">The sequence shown here is derived from an EMBL/GenBank/DDBJ whole genome shotgun (WGS) entry which is preliminary data.</text>
</comment>
<name>A0ABX9IDJ8_9FLAO</name>
<gene>
    <name evidence="2" type="ORF">DRF57_23280</name>
</gene>
<dbReference type="RefSeq" id="WP_262511490.1">
    <property type="nucleotide sequence ID" value="NZ_QNUF01000062.1"/>
</dbReference>
<dbReference type="Gene3D" id="2.180.10.10">
    <property type="entry name" value="RHS repeat-associated core"/>
    <property type="match status" value="1"/>
</dbReference>
<dbReference type="InterPro" id="IPR030934">
    <property type="entry name" value="Intein_C"/>
</dbReference>
<dbReference type="SMART" id="SM00306">
    <property type="entry name" value="HintN"/>
    <property type="match status" value="1"/>
</dbReference>
<sequence length="463" mass="51200">GWREYMPDIARWNGIDQLAESYYSHSPYAYVMNNPINLFDPNGMVSQAFIDELLDAPHGTTWTNTGNGFTNNWGGQMDYDGNPTNYNGYSNMVNGVGKKNPNDGPSFEVPEVIIKAKGGMSGWSNHKNIGENSLLMYSKFTGVLGEFTFDQNNSLLYDAIENTKVGQSVSAAERFLFLELPGSFVGGELLSAGWRAAGLSKIICGPLGRLTTGLIKICFTEGTLVVAENGNIKIEDIKEGDLVWSYNEETGKKELKRVIALSRNTSSSLVRISVNDTEISCTPEHPFYVSRSWIEAKDLTKGMPLTTLDGKISPVESITFLDEKVKVYNFEVEGNHNYYVSEKGILVHNNCEWANAITNTLENSASRMTSHLSEHFFAGEFNIGGRPLSQMFQKGLSYKDVLEEAAMRIGRGEGTFGTSAQGVKEIILDYGRVINQSGTSTQVRIWMNEAGTSIRSLHPYLGR</sequence>
<evidence type="ECO:0000313" key="2">
    <source>
        <dbReference type="EMBL" id="REC69114.1"/>
    </source>
</evidence>
<dbReference type="InterPro" id="IPR036844">
    <property type="entry name" value="Hint_dom_sf"/>
</dbReference>
<dbReference type="Gene3D" id="2.170.16.10">
    <property type="entry name" value="Hedgehog/Intein (Hint) domain"/>
    <property type="match status" value="1"/>
</dbReference>
<feature type="domain" description="Hint" evidence="1">
    <location>
        <begin position="216"/>
        <end position="309"/>
    </location>
</feature>
<feature type="non-terminal residue" evidence="2">
    <location>
        <position position="1"/>
    </location>
</feature>
<dbReference type="CDD" id="cd00081">
    <property type="entry name" value="Hint"/>
    <property type="match status" value="1"/>
</dbReference>
<dbReference type="PROSITE" id="PS50818">
    <property type="entry name" value="INTEIN_C_TER"/>
    <property type="match status" value="1"/>
</dbReference>
<dbReference type="Pfam" id="PF07591">
    <property type="entry name" value="PT-HINT"/>
    <property type="match status" value="1"/>
</dbReference>
<proteinExistence type="predicted"/>
<dbReference type="EMBL" id="QNUF01000062">
    <property type="protein sequence ID" value="REC69114.1"/>
    <property type="molecule type" value="Genomic_DNA"/>
</dbReference>
<dbReference type="SUPFAM" id="SSF51294">
    <property type="entry name" value="Hedgehog/intein (Hint) domain"/>
    <property type="match status" value="1"/>
</dbReference>
<keyword evidence="3" id="KW-1185">Reference proteome</keyword>
<evidence type="ECO:0000259" key="1">
    <source>
        <dbReference type="SMART" id="SM00306"/>
    </source>
</evidence>